<dbReference type="InterPro" id="IPR040198">
    <property type="entry name" value="Fido_containing"/>
</dbReference>
<dbReference type="PROSITE" id="PS51459">
    <property type="entry name" value="FIDO"/>
    <property type="match status" value="1"/>
</dbReference>
<reference evidence="3 4" key="1">
    <citation type="submission" date="2019-04" db="EMBL/GenBank/DDBJ databases">
        <title>Herbidospora sp. NEAU-GS14.nov., a novel actinomycete isolated from soil.</title>
        <authorList>
            <person name="Han L."/>
        </authorList>
    </citation>
    <scope>NUCLEOTIDE SEQUENCE [LARGE SCALE GENOMIC DNA]</scope>
    <source>
        <strain evidence="3 4">NEAU-GS14</strain>
    </source>
</reference>
<dbReference type="PANTHER" id="PTHR13504:SF38">
    <property type="entry name" value="FIDO DOMAIN-CONTAINING PROTEIN"/>
    <property type="match status" value="1"/>
</dbReference>
<organism evidence="3 4">
    <name type="scientific">Herbidospora galbida</name>
    <dbReference type="NCBI Taxonomy" id="2575442"/>
    <lineage>
        <taxon>Bacteria</taxon>
        <taxon>Bacillati</taxon>
        <taxon>Actinomycetota</taxon>
        <taxon>Actinomycetes</taxon>
        <taxon>Streptosporangiales</taxon>
        <taxon>Streptosporangiaceae</taxon>
        <taxon>Herbidospora</taxon>
    </lineage>
</organism>
<evidence type="ECO:0000313" key="4">
    <source>
        <dbReference type="Proteomes" id="UP000308705"/>
    </source>
</evidence>
<sequence length="260" mass="28111">MEAEVTDHDDEIARSVARNLDTLDQAVGELEAVPELTTAHVDALHRRLLPGEGKGGGNTDLEDLVAYVNTADHGALVQAALVHARFMTIGPYADANGRVGRALIQTVLTRRGLSTSAILPVSVALLARHDEYAEGLAAYRNGDPAHWLRLFLRTARAAAERVGTFADELAAVRDVWDGRCRAAGLPPGPRMGRATYRLLHWFPAVPVMTASTAERTFRMTNQEARRALAQLADAGVVRPEQTGRDTFAYVAEDVLGLLTA</sequence>
<keyword evidence="1" id="KW-0067">ATP-binding</keyword>
<name>A0A4U3MNX1_9ACTN</name>
<proteinExistence type="predicted"/>
<dbReference type="EMBL" id="SZQA01000001">
    <property type="protein sequence ID" value="TKK91295.1"/>
    <property type="molecule type" value="Genomic_DNA"/>
</dbReference>
<comment type="caution">
    <text evidence="3">The sequence shown here is derived from an EMBL/GenBank/DDBJ whole genome shotgun (WGS) entry which is preliminary data.</text>
</comment>
<feature type="binding site" evidence="1">
    <location>
        <begin position="94"/>
        <end position="101"/>
    </location>
    <ligand>
        <name>ATP</name>
        <dbReference type="ChEBI" id="CHEBI:30616"/>
    </ligand>
</feature>
<dbReference type="SUPFAM" id="SSF140931">
    <property type="entry name" value="Fic-like"/>
    <property type="match status" value="1"/>
</dbReference>
<dbReference type="Gene3D" id="1.10.3290.10">
    <property type="entry name" value="Fido-like domain"/>
    <property type="match status" value="1"/>
</dbReference>
<dbReference type="OrthoDB" id="9813719at2"/>
<keyword evidence="4" id="KW-1185">Reference proteome</keyword>
<dbReference type="Proteomes" id="UP000308705">
    <property type="component" value="Unassembled WGS sequence"/>
</dbReference>
<gene>
    <name evidence="3" type="ORF">FDA94_00310</name>
</gene>
<dbReference type="AlphaFoldDB" id="A0A4U3MNX1"/>
<dbReference type="InterPro" id="IPR003812">
    <property type="entry name" value="Fido"/>
</dbReference>
<dbReference type="PANTHER" id="PTHR13504">
    <property type="entry name" value="FIDO DOMAIN-CONTAINING PROTEIN DDB_G0283145"/>
    <property type="match status" value="1"/>
</dbReference>
<accession>A0A4U3MNX1</accession>
<protein>
    <recommendedName>
        <fullName evidence="2">Fido domain-containing protein</fullName>
    </recommendedName>
</protein>
<evidence type="ECO:0000313" key="3">
    <source>
        <dbReference type="EMBL" id="TKK91295.1"/>
    </source>
</evidence>
<evidence type="ECO:0000259" key="2">
    <source>
        <dbReference type="PROSITE" id="PS51459"/>
    </source>
</evidence>
<dbReference type="InterPro" id="IPR036597">
    <property type="entry name" value="Fido-like_dom_sf"/>
</dbReference>
<keyword evidence="1" id="KW-0547">Nucleotide-binding</keyword>
<feature type="domain" description="Fido" evidence="2">
    <location>
        <begin position="36"/>
        <end position="154"/>
    </location>
</feature>
<dbReference type="Pfam" id="PF02661">
    <property type="entry name" value="Fic"/>
    <property type="match status" value="1"/>
</dbReference>
<evidence type="ECO:0000256" key="1">
    <source>
        <dbReference type="PIRSR" id="PIRSR640198-2"/>
    </source>
</evidence>